<comment type="caution">
    <text evidence="2">The sequence shown here is derived from an EMBL/GenBank/DDBJ whole genome shotgun (WGS) entry which is preliminary data.</text>
</comment>
<sequence>MVAEFFSSFVSEPFSVFSQSHLIALILFVSAASLLFALRYKIRSDPKIASALRLTLLGILILSETALHIWYVVQGVWDARYTLPLELCSLMLLAAILMLITRSRFLAGIVFFAGIGGALQALITPNLAYDYPHFRFVQFFIAHAAIILSALYMIWIERFRPTWRTIITAMLTLNAIALTVYLLDLLLNANYMFLRGKPDTPSVLDRLGNYPTYILAAELLALGTFTFLYIVFFLIPDMLRRNRN</sequence>
<dbReference type="Pfam" id="PF14808">
    <property type="entry name" value="TMEM164"/>
    <property type="match status" value="1"/>
</dbReference>
<dbReference type="InterPro" id="IPR011737">
    <property type="entry name" value="CHP02206_TP0381"/>
</dbReference>
<feature type="transmembrane region" description="Helical" evidence="1">
    <location>
        <begin position="213"/>
        <end position="235"/>
    </location>
</feature>
<keyword evidence="3" id="KW-1185">Reference proteome</keyword>
<proteinExistence type="predicted"/>
<feature type="transmembrane region" description="Helical" evidence="1">
    <location>
        <begin position="167"/>
        <end position="193"/>
    </location>
</feature>
<evidence type="ECO:0000313" key="3">
    <source>
        <dbReference type="Proteomes" id="UP000606653"/>
    </source>
</evidence>
<feature type="transmembrane region" description="Helical" evidence="1">
    <location>
        <begin position="105"/>
        <end position="124"/>
    </location>
</feature>
<feature type="transmembrane region" description="Helical" evidence="1">
    <location>
        <begin position="79"/>
        <end position="100"/>
    </location>
</feature>
<keyword evidence="1" id="KW-0812">Transmembrane</keyword>
<dbReference type="RefSeq" id="WP_018975792.1">
    <property type="nucleotide sequence ID" value="NZ_BMLN01000003.1"/>
</dbReference>
<dbReference type="NCBIfam" id="TIGR02206">
    <property type="entry name" value="intg_mem_TP0381"/>
    <property type="match status" value="1"/>
</dbReference>
<reference evidence="3" key="1">
    <citation type="journal article" date="2019" name="Int. J. Syst. Evol. Microbiol.">
        <title>The Global Catalogue of Microorganisms (GCM) 10K type strain sequencing project: providing services to taxonomists for standard genome sequencing and annotation.</title>
        <authorList>
            <consortium name="The Broad Institute Genomics Platform"/>
            <consortium name="The Broad Institute Genome Sequencing Center for Infectious Disease"/>
            <person name="Wu L."/>
            <person name="Ma J."/>
        </authorList>
    </citation>
    <scope>NUCLEOTIDE SEQUENCE [LARGE SCALE GENOMIC DNA]</scope>
    <source>
        <strain evidence="3">CGMCC 1.6964</strain>
    </source>
</reference>
<dbReference type="EMBL" id="BMLN01000003">
    <property type="protein sequence ID" value="GGN97148.1"/>
    <property type="molecule type" value="Genomic_DNA"/>
</dbReference>
<dbReference type="Proteomes" id="UP000606653">
    <property type="component" value="Unassembled WGS sequence"/>
</dbReference>
<accession>A0ABQ2KZ21</accession>
<feature type="transmembrane region" description="Helical" evidence="1">
    <location>
        <begin position="136"/>
        <end position="155"/>
    </location>
</feature>
<feature type="transmembrane region" description="Helical" evidence="1">
    <location>
        <begin position="50"/>
        <end position="73"/>
    </location>
</feature>
<keyword evidence="1" id="KW-0472">Membrane</keyword>
<organism evidence="2 3">
    <name type="scientific">Saccharibacillus kuerlensis</name>
    <dbReference type="NCBI Taxonomy" id="459527"/>
    <lineage>
        <taxon>Bacteria</taxon>
        <taxon>Bacillati</taxon>
        <taxon>Bacillota</taxon>
        <taxon>Bacilli</taxon>
        <taxon>Bacillales</taxon>
        <taxon>Paenibacillaceae</taxon>
        <taxon>Saccharibacillus</taxon>
    </lineage>
</organism>
<gene>
    <name evidence="2" type="ORF">GCM10010969_14780</name>
</gene>
<evidence type="ECO:0000256" key="1">
    <source>
        <dbReference type="SAM" id="Phobius"/>
    </source>
</evidence>
<name>A0ABQ2KZ21_9BACL</name>
<keyword evidence="1" id="KW-1133">Transmembrane helix</keyword>
<protein>
    <recommendedName>
        <fullName evidence="4">TIGR02206 family membrane protein</fullName>
    </recommendedName>
</protein>
<feature type="transmembrane region" description="Helical" evidence="1">
    <location>
        <begin position="20"/>
        <end position="38"/>
    </location>
</feature>
<evidence type="ECO:0008006" key="4">
    <source>
        <dbReference type="Google" id="ProtNLM"/>
    </source>
</evidence>
<evidence type="ECO:0000313" key="2">
    <source>
        <dbReference type="EMBL" id="GGN97148.1"/>
    </source>
</evidence>